<feature type="transmembrane region" description="Helical" evidence="7">
    <location>
        <begin position="225"/>
        <end position="245"/>
    </location>
</feature>
<feature type="transmembrane region" description="Helical" evidence="7">
    <location>
        <begin position="302"/>
        <end position="323"/>
    </location>
</feature>
<comment type="similarity">
    <text evidence="2">Belongs to the EccD/Snm4 family.</text>
</comment>
<dbReference type="KEGG" id="atl:Athai_45750"/>
<evidence type="ECO:0000313" key="10">
    <source>
        <dbReference type="Proteomes" id="UP000611640"/>
    </source>
</evidence>
<evidence type="ECO:0000313" key="9">
    <source>
        <dbReference type="EMBL" id="BCJ37072.1"/>
    </source>
</evidence>
<dbReference type="Pfam" id="PF19053">
    <property type="entry name" value="EccD"/>
    <property type="match status" value="1"/>
</dbReference>
<feature type="transmembrane region" description="Helical" evidence="7">
    <location>
        <begin position="197"/>
        <end position="218"/>
    </location>
</feature>
<protein>
    <submittedName>
        <fullName evidence="9">Type VII secretion integral membrane protein EccD</fullName>
    </submittedName>
</protein>
<dbReference type="InterPro" id="IPR024962">
    <property type="entry name" value="YukD-like"/>
</dbReference>
<feature type="transmembrane region" description="Helical" evidence="7">
    <location>
        <begin position="172"/>
        <end position="191"/>
    </location>
</feature>
<evidence type="ECO:0000256" key="3">
    <source>
        <dbReference type="ARBA" id="ARBA00022475"/>
    </source>
</evidence>
<dbReference type="Proteomes" id="UP000611640">
    <property type="component" value="Chromosome"/>
</dbReference>
<feature type="transmembrane region" description="Helical" evidence="7">
    <location>
        <begin position="329"/>
        <end position="344"/>
    </location>
</feature>
<keyword evidence="6 7" id="KW-0472">Membrane</keyword>
<evidence type="ECO:0000256" key="2">
    <source>
        <dbReference type="ARBA" id="ARBA00006162"/>
    </source>
</evidence>
<feature type="domain" description="EccD-like transmembrane" evidence="8">
    <location>
        <begin position="115"/>
        <end position="441"/>
    </location>
</feature>
<dbReference type="AlphaFoldDB" id="A0A7R7HY93"/>
<evidence type="ECO:0000256" key="4">
    <source>
        <dbReference type="ARBA" id="ARBA00022692"/>
    </source>
</evidence>
<feature type="transmembrane region" description="Helical" evidence="7">
    <location>
        <begin position="115"/>
        <end position="135"/>
    </location>
</feature>
<dbReference type="GO" id="GO:0005886">
    <property type="term" value="C:plasma membrane"/>
    <property type="evidence" value="ECO:0007669"/>
    <property type="project" value="UniProtKB-SubCell"/>
</dbReference>
<evidence type="ECO:0000256" key="5">
    <source>
        <dbReference type="ARBA" id="ARBA00022989"/>
    </source>
</evidence>
<dbReference type="EMBL" id="AP023355">
    <property type="protein sequence ID" value="BCJ37072.1"/>
    <property type="molecule type" value="Genomic_DNA"/>
</dbReference>
<evidence type="ECO:0000259" key="8">
    <source>
        <dbReference type="Pfam" id="PF19053"/>
    </source>
</evidence>
<proteinExistence type="inferred from homology"/>
<feature type="transmembrane region" description="Helical" evidence="7">
    <location>
        <begin position="257"/>
        <end position="281"/>
    </location>
</feature>
<dbReference type="Gene3D" id="3.10.20.90">
    <property type="entry name" value="Phosphatidylinositol 3-kinase Catalytic Subunit, Chain A, domain 1"/>
    <property type="match status" value="1"/>
</dbReference>
<feature type="transmembrane region" description="Helical" evidence="7">
    <location>
        <begin position="141"/>
        <end position="160"/>
    </location>
</feature>
<dbReference type="InterPro" id="IPR044049">
    <property type="entry name" value="EccD_transm"/>
</dbReference>
<dbReference type="InterPro" id="IPR006707">
    <property type="entry name" value="T7SS_EccD"/>
</dbReference>
<keyword evidence="10" id="KW-1185">Reference proteome</keyword>
<comment type="subcellular location">
    <subcellularLocation>
        <location evidence="1">Cell membrane</location>
        <topology evidence="1">Multi-pass membrane protein</topology>
    </subcellularLocation>
</comment>
<evidence type="ECO:0000256" key="1">
    <source>
        <dbReference type="ARBA" id="ARBA00004651"/>
    </source>
</evidence>
<feature type="transmembrane region" description="Helical" evidence="7">
    <location>
        <begin position="356"/>
        <end position="375"/>
    </location>
</feature>
<keyword evidence="4 7" id="KW-0812">Transmembrane</keyword>
<sequence length="447" mass="46109">MSTAYSRITLVSDTRRVDLALPSTVPMSTLIPQVLRLCAPAQQPKEPASWSLLPTGGRPLRLDQSLDDAGVADGDLLELVDLPSETRPAYVADARDAVEDAVDEVGPHWGTRASIGCALATLLVSLCAMLLLPASWSTRQLGSLAGAALAAAILAVAGWFAARRRYRLLPEALLAAAASWGAAAGWLAAGWPHWPPAARYAGAAVGLAVSVAIARVLTSRATGHVGAAVPLFLAGVGVGVTAGWSADPITAVRLASLLVPLAIGVVPRLSLAVGGLAVADYRIRHAELVDHDQLGRLVERSSALITGGLAGLAMVAVASAAVLSRSGGGWDRWLALGLGVAMLLRSRLFSQLRHVIALRTAGLAALVCLLVEWALGEPDAARWLVAMVAVAGVLVAAVTAIPLSEITRTRVRQLLNWAEIPTIGCLVLVTAAAAGVFDRVATIAGIG</sequence>
<organism evidence="9 10">
    <name type="scientific">Actinocatenispora thailandica</name>
    <dbReference type="NCBI Taxonomy" id="227318"/>
    <lineage>
        <taxon>Bacteria</taxon>
        <taxon>Bacillati</taxon>
        <taxon>Actinomycetota</taxon>
        <taxon>Actinomycetes</taxon>
        <taxon>Micromonosporales</taxon>
        <taxon>Micromonosporaceae</taxon>
        <taxon>Actinocatenispora</taxon>
    </lineage>
</organism>
<dbReference type="NCBIfam" id="TIGR03920">
    <property type="entry name" value="T7SS_EccD"/>
    <property type="match status" value="1"/>
</dbReference>
<feature type="transmembrane region" description="Helical" evidence="7">
    <location>
        <begin position="415"/>
        <end position="437"/>
    </location>
</feature>
<name>A0A7R7HY93_9ACTN</name>
<reference evidence="9 10" key="1">
    <citation type="submission" date="2020-08" db="EMBL/GenBank/DDBJ databases">
        <title>Whole genome shotgun sequence of Actinocatenispora thailandica NBRC 105041.</title>
        <authorList>
            <person name="Komaki H."/>
            <person name="Tamura T."/>
        </authorList>
    </citation>
    <scope>NUCLEOTIDE SEQUENCE [LARGE SCALE GENOMIC DNA]</scope>
    <source>
        <strain evidence="9 10">NBRC 105041</strain>
    </source>
</reference>
<accession>A0A7R7HY93</accession>
<evidence type="ECO:0000256" key="7">
    <source>
        <dbReference type="SAM" id="Phobius"/>
    </source>
</evidence>
<keyword evidence="3" id="KW-1003">Cell membrane</keyword>
<keyword evidence="5 7" id="KW-1133">Transmembrane helix</keyword>
<dbReference type="Pfam" id="PF08817">
    <property type="entry name" value="YukD"/>
    <property type="match status" value="1"/>
</dbReference>
<gene>
    <name evidence="9" type="ORF">Athai_45750</name>
</gene>
<dbReference type="RefSeq" id="WP_203963337.1">
    <property type="nucleotide sequence ID" value="NZ_AP023355.1"/>
</dbReference>
<feature type="transmembrane region" description="Helical" evidence="7">
    <location>
        <begin position="381"/>
        <end position="403"/>
    </location>
</feature>
<evidence type="ECO:0000256" key="6">
    <source>
        <dbReference type="ARBA" id="ARBA00023136"/>
    </source>
</evidence>